<proteinExistence type="predicted"/>
<dbReference type="EMBL" id="JAODUP010000039">
    <property type="protein sequence ID" value="KAK2166439.1"/>
    <property type="molecule type" value="Genomic_DNA"/>
</dbReference>
<comment type="caution">
    <text evidence="1">The sequence shown here is derived from an EMBL/GenBank/DDBJ whole genome shotgun (WGS) entry which is preliminary data.</text>
</comment>
<evidence type="ECO:0000313" key="2">
    <source>
        <dbReference type="Proteomes" id="UP001208570"/>
    </source>
</evidence>
<keyword evidence="2" id="KW-1185">Reference proteome</keyword>
<accession>A0AAD9K7U5</accession>
<evidence type="ECO:0000313" key="1">
    <source>
        <dbReference type="EMBL" id="KAK2166439.1"/>
    </source>
</evidence>
<organism evidence="1 2">
    <name type="scientific">Paralvinella palmiformis</name>
    <dbReference type="NCBI Taxonomy" id="53620"/>
    <lineage>
        <taxon>Eukaryota</taxon>
        <taxon>Metazoa</taxon>
        <taxon>Spiralia</taxon>
        <taxon>Lophotrochozoa</taxon>
        <taxon>Annelida</taxon>
        <taxon>Polychaeta</taxon>
        <taxon>Sedentaria</taxon>
        <taxon>Canalipalpata</taxon>
        <taxon>Terebellida</taxon>
        <taxon>Terebelliformia</taxon>
        <taxon>Alvinellidae</taxon>
        <taxon>Paralvinella</taxon>
    </lineage>
</organism>
<name>A0AAD9K7U5_9ANNE</name>
<reference evidence="1" key="1">
    <citation type="journal article" date="2023" name="Mol. Biol. Evol.">
        <title>Third-Generation Sequencing Reveals the Adaptive Role of the Epigenome in Three Deep-Sea Polychaetes.</title>
        <authorList>
            <person name="Perez M."/>
            <person name="Aroh O."/>
            <person name="Sun Y."/>
            <person name="Lan Y."/>
            <person name="Juniper S.K."/>
            <person name="Young C.R."/>
            <person name="Angers B."/>
            <person name="Qian P.Y."/>
        </authorList>
    </citation>
    <scope>NUCLEOTIDE SEQUENCE</scope>
    <source>
        <strain evidence="1">P08H-3</strain>
    </source>
</reference>
<protein>
    <submittedName>
        <fullName evidence="1">Uncharacterized protein</fullName>
    </submittedName>
</protein>
<dbReference type="Proteomes" id="UP001208570">
    <property type="component" value="Unassembled WGS sequence"/>
</dbReference>
<sequence length="418" mass="47480">MPENNDFGFNVLVGDRLLWEYYADGKIYVESSTQSSNSYKILSENGNEVMVTPYKIALQAGNHAVPRFYVLYVDGTRITKAFMYGGKKRMFCGTLEQSEMKEFVFTFPVEDQTDDQPPSADSFKNLGSIRIDAVEAVDTGIKEYYYQSHFRPVTDENYPLQSCLRTLKHASKKDVMKITKGQYPMLYSGTGHTVQIQERSSISRLRRRFTLGKTISSIELHYRTRLALEVLGIVDLPENQIPLPEGNEEDVLPENQQVDDSESAESIIHETCEEKYLTNQQSPLHDKQDANIIQESALVEDQCLIKKQLICDEGEEANGKEPLVPSFDIVISPNSLDHEVIGKNIVGHPLSFKVNDSDIEIVDVTYDRVTKVKCEQTEENMWKDSSIIWEGDDDCLITMVKKPWDISLIVLTDSDGDD</sequence>
<dbReference type="AlphaFoldDB" id="A0AAD9K7U5"/>
<gene>
    <name evidence="1" type="ORF">LSH36_39g10019</name>
</gene>